<keyword evidence="1" id="KW-0812">Transmembrane</keyword>
<gene>
    <name evidence="2" type="ORF">SPHINGO8BC_50004</name>
</gene>
<protein>
    <submittedName>
        <fullName evidence="2">Uncharacterized protein</fullName>
    </submittedName>
</protein>
<evidence type="ECO:0000313" key="2">
    <source>
        <dbReference type="EMBL" id="VXC78194.1"/>
    </source>
</evidence>
<keyword evidence="1" id="KW-0472">Membrane</keyword>
<sequence length="61" mass="7252">MKNSKKLFIIRTVLIAFLILSLVYIGSIFTYQYIEYQNTEARLNKAYSSKNQLTNLFYEAY</sequence>
<feature type="transmembrane region" description="Helical" evidence="1">
    <location>
        <begin position="12"/>
        <end position="34"/>
    </location>
</feature>
<dbReference type="Proteomes" id="UP000432350">
    <property type="component" value="Unassembled WGS sequence"/>
</dbReference>
<keyword evidence="1" id="KW-1133">Transmembrane helix</keyword>
<evidence type="ECO:0000256" key="1">
    <source>
        <dbReference type="SAM" id="Phobius"/>
    </source>
</evidence>
<evidence type="ECO:0000313" key="3">
    <source>
        <dbReference type="Proteomes" id="UP000432350"/>
    </source>
</evidence>
<name>A0A654BDE1_SPHMU</name>
<accession>A0A654BDE1</accession>
<reference evidence="2 3" key="1">
    <citation type="submission" date="2019-10" db="EMBL/GenBank/DDBJ databases">
        <authorList>
            <person name="Karimi E."/>
        </authorList>
    </citation>
    <scope>NUCLEOTIDE SEQUENCE [LARGE SCALE GENOMIC DNA]</scope>
    <source>
        <strain evidence="2">Sphingobacterium sp. 8BC</strain>
    </source>
</reference>
<dbReference type="AlphaFoldDB" id="A0A654BDE1"/>
<dbReference type="EMBL" id="CABWMV010000024">
    <property type="protein sequence ID" value="VXC78194.1"/>
    <property type="molecule type" value="Genomic_DNA"/>
</dbReference>
<proteinExistence type="predicted"/>
<organism evidence="2 3">
    <name type="scientific">Sphingobacterium multivorum</name>
    <dbReference type="NCBI Taxonomy" id="28454"/>
    <lineage>
        <taxon>Bacteria</taxon>
        <taxon>Pseudomonadati</taxon>
        <taxon>Bacteroidota</taxon>
        <taxon>Sphingobacteriia</taxon>
        <taxon>Sphingobacteriales</taxon>
        <taxon>Sphingobacteriaceae</taxon>
        <taxon>Sphingobacterium</taxon>
    </lineage>
</organism>